<protein>
    <submittedName>
        <fullName evidence="2">Uncharacterized protein</fullName>
    </submittedName>
</protein>
<dbReference type="Proteomes" id="UP000887576">
    <property type="component" value="Unplaced"/>
</dbReference>
<name>A0AC34R3Z1_9BILA</name>
<dbReference type="WBParaSite" id="JU765_v2.g3141.t1">
    <property type="protein sequence ID" value="JU765_v2.g3141.t1"/>
    <property type="gene ID" value="JU765_v2.g3141"/>
</dbReference>
<proteinExistence type="predicted"/>
<accession>A0AC34R3Z1</accession>
<sequence length="43" mass="4808">MPGSKSCFLVKKAVDYPNDELYCEKFGGHLASIHSFPENSFIT</sequence>
<evidence type="ECO:0000313" key="2">
    <source>
        <dbReference type="WBParaSite" id="JU765_v2.g3141.t1"/>
    </source>
</evidence>
<organism evidence="1 2">
    <name type="scientific">Panagrolaimus sp. JU765</name>
    <dbReference type="NCBI Taxonomy" id="591449"/>
    <lineage>
        <taxon>Eukaryota</taxon>
        <taxon>Metazoa</taxon>
        <taxon>Ecdysozoa</taxon>
        <taxon>Nematoda</taxon>
        <taxon>Chromadorea</taxon>
        <taxon>Rhabditida</taxon>
        <taxon>Tylenchina</taxon>
        <taxon>Panagrolaimomorpha</taxon>
        <taxon>Panagrolaimoidea</taxon>
        <taxon>Panagrolaimidae</taxon>
        <taxon>Panagrolaimus</taxon>
    </lineage>
</organism>
<reference evidence="2" key="1">
    <citation type="submission" date="2022-11" db="UniProtKB">
        <authorList>
            <consortium name="WormBaseParasite"/>
        </authorList>
    </citation>
    <scope>IDENTIFICATION</scope>
</reference>
<evidence type="ECO:0000313" key="1">
    <source>
        <dbReference type="Proteomes" id="UP000887576"/>
    </source>
</evidence>